<feature type="region of interest" description="Disordered" evidence="1">
    <location>
        <begin position="95"/>
        <end position="125"/>
    </location>
</feature>
<dbReference type="RefSeq" id="WP_135167160.1">
    <property type="nucleotide sequence ID" value="NZ_SPQS01000028.1"/>
</dbReference>
<protein>
    <submittedName>
        <fullName evidence="2">Helix-turn-helix domain-containing protein</fullName>
    </submittedName>
</protein>
<evidence type="ECO:0000256" key="1">
    <source>
        <dbReference type="SAM" id="MobiDB-lite"/>
    </source>
</evidence>
<reference evidence="2 3" key="1">
    <citation type="submission" date="2019-03" db="EMBL/GenBank/DDBJ databases">
        <title>Bradyrhizobium strains diversity.</title>
        <authorList>
            <person name="Urquiaga M.C.O."/>
            <person name="Hungria M."/>
            <person name="Delamuta J.R.M."/>
            <person name="Klepa M.S."/>
        </authorList>
    </citation>
    <scope>NUCLEOTIDE SEQUENCE [LARGE SCALE GENOMIC DNA]</scope>
    <source>
        <strain evidence="2 3">CNPSo 3426</strain>
    </source>
</reference>
<dbReference type="EMBL" id="SPQS01000028">
    <property type="protein sequence ID" value="TFV69297.1"/>
    <property type="molecule type" value="Genomic_DNA"/>
</dbReference>
<dbReference type="Gene3D" id="1.10.10.10">
    <property type="entry name" value="Winged helix-like DNA-binding domain superfamily/Winged helix DNA-binding domain"/>
    <property type="match status" value="1"/>
</dbReference>
<comment type="caution">
    <text evidence="2">The sequence shown here is derived from an EMBL/GenBank/DDBJ whole genome shotgun (WGS) entry which is preliminary data.</text>
</comment>
<gene>
    <name evidence="2" type="ORF">E4K64_33530</name>
</gene>
<evidence type="ECO:0000313" key="3">
    <source>
        <dbReference type="Proteomes" id="UP000297700"/>
    </source>
</evidence>
<proteinExistence type="predicted"/>
<dbReference type="AlphaFoldDB" id="A0A4Y9NPE1"/>
<name>A0A4Y9NPE1_9BRAD</name>
<accession>A0A4Y9NPE1</accession>
<evidence type="ECO:0000313" key="2">
    <source>
        <dbReference type="EMBL" id="TFV69297.1"/>
    </source>
</evidence>
<dbReference type="Proteomes" id="UP000297700">
    <property type="component" value="Unassembled WGS sequence"/>
</dbReference>
<dbReference type="Pfam" id="PF13730">
    <property type="entry name" value="HTH_36"/>
    <property type="match status" value="1"/>
</dbReference>
<organism evidence="2 3">
    <name type="scientific">Bradyrhizobium frederickii</name>
    <dbReference type="NCBI Taxonomy" id="2560054"/>
    <lineage>
        <taxon>Bacteria</taxon>
        <taxon>Pseudomonadati</taxon>
        <taxon>Pseudomonadota</taxon>
        <taxon>Alphaproteobacteria</taxon>
        <taxon>Hyphomicrobiales</taxon>
        <taxon>Nitrobacteraceae</taxon>
        <taxon>Bradyrhizobium</taxon>
    </lineage>
</organism>
<sequence length="208" mass="23471">MSWQATAWAIKQFTGSTRRKALLLALANYADPNGVCWPSQERLAKDTEQSIDSIQRHSIALEKANLIERVIMPKRRGHYAGYRYRLALANLGSAGERETNKLRPGQAAKQRRTAPHGLRYKPSLEPLYEPSDARAPVESRLRAFQAQLEPLEVVQNRIAQRIGSDGWLILGDMNDHQRSYLSKLERQGLLDDKTLGEAVLAARCVARK</sequence>
<dbReference type="InterPro" id="IPR036388">
    <property type="entry name" value="WH-like_DNA-bd_sf"/>
</dbReference>